<dbReference type="FunFam" id="3.20.20.70:FF:000024">
    <property type="entry name" value="Indole-3-glycerol phosphate synthase"/>
    <property type="match status" value="1"/>
</dbReference>
<keyword evidence="8 9" id="KW-0456">Lyase</keyword>
<dbReference type="PANTHER" id="PTHR22854">
    <property type="entry name" value="TRYPTOPHAN BIOSYNTHESIS PROTEIN"/>
    <property type="match status" value="1"/>
</dbReference>
<evidence type="ECO:0000256" key="1">
    <source>
        <dbReference type="ARBA" id="ARBA00001633"/>
    </source>
</evidence>
<keyword evidence="7 9" id="KW-0057">Aromatic amino acid biosynthesis</keyword>
<evidence type="ECO:0000256" key="9">
    <source>
        <dbReference type="HAMAP-Rule" id="MF_00134"/>
    </source>
</evidence>
<evidence type="ECO:0000256" key="5">
    <source>
        <dbReference type="ARBA" id="ARBA00022793"/>
    </source>
</evidence>
<dbReference type="EMBL" id="AGYR01000026">
    <property type="protein sequence ID" value="ENZ14078.1"/>
    <property type="molecule type" value="Genomic_DNA"/>
</dbReference>
<dbReference type="PATRIC" id="fig|999408.3.peg.2551"/>
<sequence length="281" mass="31213">MILDTIARSAGKRVEQRKQVKSLEQMMKAACECREREGIKGDAIKRAGIKRENGTNEVHPFKAALSKPGVSFICEVKKASPSKGLIAPDFPYVEIARQYQEAGADAVSVLTEPEFFLGADRYLEEIHREIELPLLRKDFIVDEYQIYEAKVLGASAVLLICSLMDMEKLKRYMGICGSLGLSSLAEAHTDREVAMAAEAGADIIGINNRNLETFEVDFTNALRLRKLVDRGTIFVAESGIRTPEDIELLAENQVDAVLVGETLMRAPDKKRALRELKSRIG</sequence>
<name>A0A0E2HBQ0_9FIRM</name>
<dbReference type="RefSeq" id="WP_002585584.1">
    <property type="nucleotide sequence ID" value="NZ_KB851020.1"/>
</dbReference>
<dbReference type="GeneID" id="57963125"/>
<dbReference type="EC" id="4.1.1.48" evidence="9"/>
<dbReference type="InterPro" id="IPR013798">
    <property type="entry name" value="Indole-3-glycerol_P_synth_dom"/>
</dbReference>
<dbReference type="AlphaFoldDB" id="A0A0E2HBQ0"/>
<dbReference type="HAMAP" id="MF_00134_B">
    <property type="entry name" value="IGPS_B"/>
    <property type="match status" value="1"/>
</dbReference>
<keyword evidence="6 9" id="KW-0822">Tryptophan biosynthesis</keyword>
<evidence type="ECO:0000313" key="11">
    <source>
        <dbReference type="EMBL" id="ENZ14078.1"/>
    </source>
</evidence>
<evidence type="ECO:0000256" key="3">
    <source>
        <dbReference type="ARBA" id="ARBA00008737"/>
    </source>
</evidence>
<reference evidence="11 12" key="1">
    <citation type="submission" date="2013-01" db="EMBL/GenBank/DDBJ databases">
        <title>The Genome Sequence of Clostridium clostridioforme 90A8.</title>
        <authorList>
            <consortium name="The Broad Institute Genome Sequencing Platform"/>
            <person name="Earl A."/>
            <person name="Ward D."/>
            <person name="Feldgarden M."/>
            <person name="Gevers D."/>
            <person name="Courvalin P."/>
            <person name="Lambert T."/>
            <person name="Walker B."/>
            <person name="Young S.K."/>
            <person name="Zeng Q."/>
            <person name="Gargeya S."/>
            <person name="Fitzgerald M."/>
            <person name="Haas B."/>
            <person name="Abouelleil A."/>
            <person name="Alvarado L."/>
            <person name="Arachchi H.M."/>
            <person name="Berlin A.M."/>
            <person name="Chapman S.B."/>
            <person name="Dewar J."/>
            <person name="Goldberg J."/>
            <person name="Griggs A."/>
            <person name="Gujja S."/>
            <person name="Hansen M."/>
            <person name="Howarth C."/>
            <person name="Imamovic A."/>
            <person name="Larimer J."/>
            <person name="McCowan C."/>
            <person name="Murphy C."/>
            <person name="Neiman D."/>
            <person name="Pearson M."/>
            <person name="Priest M."/>
            <person name="Roberts A."/>
            <person name="Saif S."/>
            <person name="Shea T."/>
            <person name="Sisk P."/>
            <person name="Sykes S."/>
            <person name="Wortman J."/>
            <person name="Nusbaum C."/>
            <person name="Birren B."/>
        </authorList>
    </citation>
    <scope>NUCLEOTIDE SEQUENCE [LARGE SCALE GENOMIC DNA]</scope>
    <source>
        <strain evidence="11 12">90A8</strain>
    </source>
</reference>
<dbReference type="PANTHER" id="PTHR22854:SF2">
    <property type="entry name" value="INDOLE-3-GLYCEROL-PHOSPHATE SYNTHASE"/>
    <property type="match status" value="1"/>
</dbReference>
<comment type="similarity">
    <text evidence="3 9">Belongs to the TrpC family.</text>
</comment>
<gene>
    <name evidence="9" type="primary">trpC</name>
    <name evidence="11" type="ORF">HMPREF1090_02370</name>
</gene>
<dbReference type="GO" id="GO:0004425">
    <property type="term" value="F:indole-3-glycerol-phosphate synthase activity"/>
    <property type="evidence" value="ECO:0007669"/>
    <property type="project" value="UniProtKB-UniRule"/>
</dbReference>
<dbReference type="Pfam" id="PF00218">
    <property type="entry name" value="IGPS"/>
    <property type="match status" value="1"/>
</dbReference>
<evidence type="ECO:0000259" key="10">
    <source>
        <dbReference type="Pfam" id="PF00218"/>
    </source>
</evidence>
<comment type="catalytic activity">
    <reaction evidence="1 9">
        <text>1-(2-carboxyphenylamino)-1-deoxy-D-ribulose 5-phosphate + H(+) = (1S,2R)-1-C-(indol-3-yl)glycerol 3-phosphate + CO2 + H2O</text>
        <dbReference type="Rhea" id="RHEA:23476"/>
        <dbReference type="ChEBI" id="CHEBI:15377"/>
        <dbReference type="ChEBI" id="CHEBI:15378"/>
        <dbReference type="ChEBI" id="CHEBI:16526"/>
        <dbReference type="ChEBI" id="CHEBI:58613"/>
        <dbReference type="ChEBI" id="CHEBI:58866"/>
        <dbReference type="EC" id="4.1.1.48"/>
    </reaction>
</comment>
<dbReference type="PROSITE" id="PS00614">
    <property type="entry name" value="IGPS"/>
    <property type="match status" value="1"/>
</dbReference>
<dbReference type="InterPro" id="IPR001468">
    <property type="entry name" value="Indole-3-GlycerolPSynthase_CS"/>
</dbReference>
<evidence type="ECO:0000256" key="8">
    <source>
        <dbReference type="ARBA" id="ARBA00023239"/>
    </source>
</evidence>
<dbReference type="GO" id="GO:0000162">
    <property type="term" value="P:L-tryptophan biosynthetic process"/>
    <property type="evidence" value="ECO:0007669"/>
    <property type="project" value="UniProtKB-UniRule"/>
</dbReference>
<evidence type="ECO:0000313" key="12">
    <source>
        <dbReference type="Proteomes" id="UP000013085"/>
    </source>
</evidence>
<dbReference type="CDD" id="cd00331">
    <property type="entry name" value="IGPS"/>
    <property type="match status" value="1"/>
</dbReference>
<feature type="domain" description="Indole-3-glycerol phosphate synthase" evidence="10">
    <location>
        <begin position="55"/>
        <end position="276"/>
    </location>
</feature>
<keyword evidence="4 9" id="KW-0028">Amino-acid biosynthesis</keyword>
<dbReference type="HOGENOM" id="CLU_034247_2_0_9"/>
<dbReference type="InterPro" id="IPR011060">
    <property type="entry name" value="RibuloseP-bd_barrel"/>
</dbReference>
<proteinExistence type="inferred from homology"/>
<dbReference type="InterPro" id="IPR013785">
    <property type="entry name" value="Aldolase_TIM"/>
</dbReference>
<comment type="caution">
    <text evidence="11">The sequence shown here is derived from an EMBL/GenBank/DDBJ whole genome shotgun (WGS) entry which is preliminary data.</text>
</comment>
<comment type="pathway">
    <text evidence="2 9">Amino-acid biosynthesis; L-tryptophan biosynthesis; L-tryptophan from chorismate: step 4/5.</text>
</comment>
<dbReference type="InterPro" id="IPR045186">
    <property type="entry name" value="Indole-3-glycerol_P_synth"/>
</dbReference>
<protein>
    <recommendedName>
        <fullName evidence="9">Indole-3-glycerol phosphate synthase</fullName>
        <shortName evidence="9">IGPS</shortName>
        <ecNumber evidence="9">4.1.1.48</ecNumber>
    </recommendedName>
</protein>
<evidence type="ECO:0000256" key="4">
    <source>
        <dbReference type="ARBA" id="ARBA00022605"/>
    </source>
</evidence>
<evidence type="ECO:0000256" key="6">
    <source>
        <dbReference type="ARBA" id="ARBA00022822"/>
    </source>
</evidence>
<accession>A0A0E2HBQ0</accession>
<evidence type="ECO:0000256" key="7">
    <source>
        <dbReference type="ARBA" id="ARBA00023141"/>
    </source>
</evidence>
<dbReference type="Proteomes" id="UP000013085">
    <property type="component" value="Unassembled WGS sequence"/>
</dbReference>
<dbReference type="GO" id="GO:0004640">
    <property type="term" value="F:phosphoribosylanthranilate isomerase activity"/>
    <property type="evidence" value="ECO:0007669"/>
    <property type="project" value="TreeGrafter"/>
</dbReference>
<keyword evidence="5 9" id="KW-0210">Decarboxylase</keyword>
<dbReference type="SUPFAM" id="SSF51366">
    <property type="entry name" value="Ribulose-phoshate binding barrel"/>
    <property type="match status" value="1"/>
</dbReference>
<organism evidence="11 12">
    <name type="scientific">[Clostridium] clostridioforme 90A8</name>
    <dbReference type="NCBI Taxonomy" id="999408"/>
    <lineage>
        <taxon>Bacteria</taxon>
        <taxon>Bacillati</taxon>
        <taxon>Bacillota</taxon>
        <taxon>Clostridia</taxon>
        <taxon>Lachnospirales</taxon>
        <taxon>Lachnospiraceae</taxon>
        <taxon>Enterocloster</taxon>
    </lineage>
</organism>
<dbReference type="Gene3D" id="3.20.20.70">
    <property type="entry name" value="Aldolase class I"/>
    <property type="match status" value="1"/>
</dbReference>
<dbReference type="UniPathway" id="UPA00035">
    <property type="reaction ID" value="UER00043"/>
</dbReference>
<evidence type="ECO:0000256" key="2">
    <source>
        <dbReference type="ARBA" id="ARBA00004696"/>
    </source>
</evidence>
<dbReference type="NCBIfam" id="NF001377">
    <property type="entry name" value="PRK00278.2-4"/>
    <property type="match status" value="1"/>
</dbReference>